<dbReference type="CDD" id="cd00383">
    <property type="entry name" value="trans_reg_C"/>
    <property type="match status" value="1"/>
</dbReference>
<dbReference type="SMART" id="SM00448">
    <property type="entry name" value="REC"/>
    <property type="match status" value="1"/>
</dbReference>
<evidence type="ECO:0000256" key="1">
    <source>
        <dbReference type="ARBA" id="ARBA00022553"/>
    </source>
</evidence>
<protein>
    <submittedName>
        <fullName evidence="9">DNA-binding response regulator, OmpR family, contains REC and winged-helix (WHTH) domain</fullName>
    </submittedName>
</protein>
<dbReference type="STRING" id="490629.SAMN05216266_13157"/>
<feature type="domain" description="OmpR/PhoB-type" evidence="8">
    <location>
        <begin position="125"/>
        <end position="225"/>
    </location>
</feature>
<dbReference type="PROSITE" id="PS51755">
    <property type="entry name" value="OMPR_PHOB"/>
    <property type="match status" value="1"/>
</dbReference>
<dbReference type="InterPro" id="IPR011006">
    <property type="entry name" value="CheY-like_superfamily"/>
</dbReference>
<dbReference type="SUPFAM" id="SSF46894">
    <property type="entry name" value="C-terminal effector domain of the bipartite response regulators"/>
    <property type="match status" value="1"/>
</dbReference>
<proteinExistence type="predicted"/>
<name>A0A1I1CQ97_9PSEU</name>
<sequence>MRGTVVVVDDETKIRSLVRSHLERDGYTVLEAGTGARALELARVADLMILDLRLPDRAGEDVARELRAAGGLPIIMLTAKADEAQRIAGLRVGADDYVTKPFSLAELAARVDAVLRRTRGEAARTEPASFGGGMLRLDAERREVSVGDRDVDLTRAEFELLSTLSARPGRVWSRTELLSRLSGEHESSERTVDAHVKNLRRKLGDRSGQPQLVATVPGVGYKLAVERDG</sequence>
<organism evidence="9 10">
    <name type="scientific">Amycolatopsis marina</name>
    <dbReference type="NCBI Taxonomy" id="490629"/>
    <lineage>
        <taxon>Bacteria</taxon>
        <taxon>Bacillati</taxon>
        <taxon>Actinomycetota</taxon>
        <taxon>Actinomycetes</taxon>
        <taxon>Pseudonocardiales</taxon>
        <taxon>Pseudonocardiaceae</taxon>
        <taxon>Amycolatopsis</taxon>
    </lineage>
</organism>
<evidence type="ECO:0000256" key="5">
    <source>
        <dbReference type="PROSITE-ProRule" id="PRU00169"/>
    </source>
</evidence>
<dbReference type="GO" id="GO:0000156">
    <property type="term" value="F:phosphorelay response regulator activity"/>
    <property type="evidence" value="ECO:0007669"/>
    <property type="project" value="TreeGrafter"/>
</dbReference>
<evidence type="ECO:0000256" key="2">
    <source>
        <dbReference type="ARBA" id="ARBA00023015"/>
    </source>
</evidence>
<keyword evidence="10" id="KW-1185">Reference proteome</keyword>
<dbReference type="PANTHER" id="PTHR48111">
    <property type="entry name" value="REGULATOR OF RPOS"/>
    <property type="match status" value="1"/>
</dbReference>
<dbReference type="InterPro" id="IPR016032">
    <property type="entry name" value="Sig_transdc_resp-reg_C-effctor"/>
</dbReference>
<dbReference type="OrthoDB" id="9790442at2"/>
<dbReference type="Pfam" id="PF00486">
    <property type="entry name" value="Trans_reg_C"/>
    <property type="match status" value="1"/>
</dbReference>
<dbReference type="SUPFAM" id="SSF52172">
    <property type="entry name" value="CheY-like"/>
    <property type="match status" value="1"/>
</dbReference>
<dbReference type="PROSITE" id="PS50110">
    <property type="entry name" value="RESPONSE_REGULATORY"/>
    <property type="match status" value="1"/>
</dbReference>
<evidence type="ECO:0000313" key="9">
    <source>
        <dbReference type="EMBL" id="SFB62770.1"/>
    </source>
</evidence>
<dbReference type="SMART" id="SM00862">
    <property type="entry name" value="Trans_reg_C"/>
    <property type="match status" value="1"/>
</dbReference>
<keyword evidence="3 6" id="KW-0238">DNA-binding</keyword>
<feature type="domain" description="Response regulatory" evidence="7">
    <location>
        <begin position="4"/>
        <end position="115"/>
    </location>
</feature>
<dbReference type="Pfam" id="PF00072">
    <property type="entry name" value="Response_reg"/>
    <property type="match status" value="1"/>
</dbReference>
<reference evidence="10" key="1">
    <citation type="submission" date="2016-10" db="EMBL/GenBank/DDBJ databases">
        <authorList>
            <person name="Varghese N."/>
            <person name="Submissions S."/>
        </authorList>
    </citation>
    <scope>NUCLEOTIDE SEQUENCE [LARGE SCALE GENOMIC DNA]</scope>
    <source>
        <strain evidence="10">CGMCC 4.3568</strain>
    </source>
</reference>
<dbReference type="InterPro" id="IPR001789">
    <property type="entry name" value="Sig_transdc_resp-reg_receiver"/>
</dbReference>
<dbReference type="EMBL" id="FOKG01000031">
    <property type="protein sequence ID" value="SFB62770.1"/>
    <property type="molecule type" value="Genomic_DNA"/>
</dbReference>
<feature type="modified residue" description="4-aspartylphosphate" evidence="5">
    <location>
        <position position="51"/>
    </location>
</feature>
<dbReference type="Gene3D" id="1.10.10.10">
    <property type="entry name" value="Winged helix-like DNA-binding domain superfamily/Winged helix DNA-binding domain"/>
    <property type="match status" value="1"/>
</dbReference>
<dbReference type="InterPro" id="IPR001867">
    <property type="entry name" value="OmpR/PhoB-type_DNA-bd"/>
</dbReference>
<dbReference type="GO" id="GO:0006355">
    <property type="term" value="P:regulation of DNA-templated transcription"/>
    <property type="evidence" value="ECO:0007669"/>
    <property type="project" value="InterPro"/>
</dbReference>
<dbReference type="CDD" id="cd17574">
    <property type="entry name" value="REC_OmpR"/>
    <property type="match status" value="1"/>
</dbReference>
<dbReference type="Proteomes" id="UP000243799">
    <property type="component" value="Unassembled WGS sequence"/>
</dbReference>
<evidence type="ECO:0000256" key="3">
    <source>
        <dbReference type="ARBA" id="ARBA00023125"/>
    </source>
</evidence>
<keyword evidence="2" id="KW-0805">Transcription regulation</keyword>
<keyword evidence="4" id="KW-0804">Transcription</keyword>
<dbReference type="PANTHER" id="PTHR48111:SF4">
    <property type="entry name" value="DNA-BINDING DUAL TRANSCRIPTIONAL REGULATOR OMPR"/>
    <property type="match status" value="1"/>
</dbReference>
<dbReference type="Gene3D" id="6.10.250.690">
    <property type="match status" value="1"/>
</dbReference>
<dbReference type="InterPro" id="IPR039420">
    <property type="entry name" value="WalR-like"/>
</dbReference>
<evidence type="ECO:0000256" key="6">
    <source>
        <dbReference type="PROSITE-ProRule" id="PRU01091"/>
    </source>
</evidence>
<dbReference type="Gene3D" id="3.40.50.2300">
    <property type="match status" value="1"/>
</dbReference>
<feature type="DNA-binding region" description="OmpR/PhoB-type" evidence="6">
    <location>
        <begin position="125"/>
        <end position="225"/>
    </location>
</feature>
<dbReference type="GO" id="GO:0032993">
    <property type="term" value="C:protein-DNA complex"/>
    <property type="evidence" value="ECO:0007669"/>
    <property type="project" value="TreeGrafter"/>
</dbReference>
<dbReference type="InterPro" id="IPR036388">
    <property type="entry name" value="WH-like_DNA-bd_sf"/>
</dbReference>
<evidence type="ECO:0000313" key="10">
    <source>
        <dbReference type="Proteomes" id="UP000243799"/>
    </source>
</evidence>
<dbReference type="GO" id="GO:0000976">
    <property type="term" value="F:transcription cis-regulatory region binding"/>
    <property type="evidence" value="ECO:0007669"/>
    <property type="project" value="TreeGrafter"/>
</dbReference>
<evidence type="ECO:0000259" key="8">
    <source>
        <dbReference type="PROSITE" id="PS51755"/>
    </source>
</evidence>
<keyword evidence="1 5" id="KW-0597">Phosphoprotein</keyword>
<evidence type="ECO:0000259" key="7">
    <source>
        <dbReference type="PROSITE" id="PS50110"/>
    </source>
</evidence>
<dbReference type="AlphaFoldDB" id="A0A1I1CQ97"/>
<gene>
    <name evidence="9" type="ORF">SAMN05216266_13157</name>
</gene>
<accession>A0A1I1CQ97</accession>
<evidence type="ECO:0000256" key="4">
    <source>
        <dbReference type="ARBA" id="ARBA00023163"/>
    </source>
</evidence>
<dbReference type="GO" id="GO:0005829">
    <property type="term" value="C:cytosol"/>
    <property type="evidence" value="ECO:0007669"/>
    <property type="project" value="TreeGrafter"/>
</dbReference>